<protein>
    <submittedName>
        <fullName evidence="2">Uncharacterized protein</fullName>
    </submittedName>
</protein>
<keyword evidence="1" id="KW-0812">Transmembrane</keyword>
<dbReference type="AlphaFoldDB" id="A0AAV8ZBK5"/>
<keyword evidence="1" id="KW-0472">Membrane</keyword>
<keyword evidence="1" id="KW-1133">Transmembrane helix</keyword>
<name>A0AAV8ZBK5_9CUCU</name>
<comment type="caution">
    <text evidence="2">The sequence shown here is derived from an EMBL/GenBank/DDBJ whole genome shotgun (WGS) entry which is preliminary data.</text>
</comment>
<evidence type="ECO:0000313" key="3">
    <source>
        <dbReference type="Proteomes" id="UP001162162"/>
    </source>
</evidence>
<sequence length="103" mass="12024">MCNLLLVIYCRFLLNTLLGPFLRVILRTYRFVAGFASDLNAAQRILLQNFNTLTETVFFQEPRFFGGLRHSQKEESRLKMCHAAEGFHFKEPMKMSIEYGTLI</sequence>
<accession>A0AAV8ZBK5</accession>
<evidence type="ECO:0000256" key="1">
    <source>
        <dbReference type="SAM" id="Phobius"/>
    </source>
</evidence>
<organism evidence="2 3">
    <name type="scientific">Aromia moschata</name>
    <dbReference type="NCBI Taxonomy" id="1265417"/>
    <lineage>
        <taxon>Eukaryota</taxon>
        <taxon>Metazoa</taxon>
        <taxon>Ecdysozoa</taxon>
        <taxon>Arthropoda</taxon>
        <taxon>Hexapoda</taxon>
        <taxon>Insecta</taxon>
        <taxon>Pterygota</taxon>
        <taxon>Neoptera</taxon>
        <taxon>Endopterygota</taxon>
        <taxon>Coleoptera</taxon>
        <taxon>Polyphaga</taxon>
        <taxon>Cucujiformia</taxon>
        <taxon>Chrysomeloidea</taxon>
        <taxon>Cerambycidae</taxon>
        <taxon>Cerambycinae</taxon>
        <taxon>Callichromatini</taxon>
        <taxon>Aromia</taxon>
    </lineage>
</organism>
<dbReference type="Proteomes" id="UP001162162">
    <property type="component" value="Unassembled WGS sequence"/>
</dbReference>
<dbReference type="EMBL" id="JAPWTK010000005">
    <property type="protein sequence ID" value="KAJ8961465.1"/>
    <property type="molecule type" value="Genomic_DNA"/>
</dbReference>
<proteinExistence type="predicted"/>
<reference evidence="2" key="1">
    <citation type="journal article" date="2023" name="Insect Mol. Biol.">
        <title>Genome sequencing provides insights into the evolution of gene families encoding plant cell wall-degrading enzymes in longhorned beetles.</title>
        <authorList>
            <person name="Shin N.R."/>
            <person name="Okamura Y."/>
            <person name="Kirsch R."/>
            <person name="Pauchet Y."/>
        </authorList>
    </citation>
    <scope>NUCLEOTIDE SEQUENCE</scope>
    <source>
        <strain evidence="2">AMC_N1</strain>
    </source>
</reference>
<evidence type="ECO:0000313" key="2">
    <source>
        <dbReference type="EMBL" id="KAJ8961465.1"/>
    </source>
</evidence>
<keyword evidence="3" id="KW-1185">Reference proteome</keyword>
<feature type="transmembrane region" description="Helical" evidence="1">
    <location>
        <begin position="6"/>
        <end position="26"/>
    </location>
</feature>
<gene>
    <name evidence="2" type="ORF">NQ318_014713</name>
</gene>